<keyword evidence="4 6" id="KW-0732">Signal</keyword>
<dbReference type="Pfam" id="PF01497">
    <property type="entry name" value="Peripla_BP_2"/>
    <property type="match status" value="1"/>
</dbReference>
<evidence type="ECO:0000256" key="6">
    <source>
        <dbReference type="SAM" id="SignalP"/>
    </source>
</evidence>
<dbReference type="PANTHER" id="PTHR30532:SF28">
    <property type="entry name" value="PETROBACTIN-BINDING PROTEIN YCLQ"/>
    <property type="match status" value="1"/>
</dbReference>
<comment type="caution">
    <text evidence="8">The sequence shown here is derived from an EMBL/GenBank/DDBJ whole genome shotgun (WGS) entry which is preliminary data.</text>
</comment>
<protein>
    <submittedName>
        <fullName evidence="8">Siderophore ABC transporter substrate-binding protein</fullName>
    </submittedName>
</protein>
<feature type="chain" id="PRO_5046697601" evidence="6">
    <location>
        <begin position="19"/>
        <end position="325"/>
    </location>
</feature>
<reference evidence="8 9" key="1">
    <citation type="submission" date="2020-08" db="EMBL/GenBank/DDBJ databases">
        <title>A Genomic Blueprint of the Chicken Gut Microbiome.</title>
        <authorList>
            <person name="Gilroy R."/>
            <person name="Ravi A."/>
            <person name="Getino M."/>
            <person name="Pursley I."/>
            <person name="Horton D.L."/>
            <person name="Alikhan N.-F."/>
            <person name="Baker D."/>
            <person name="Gharbi K."/>
            <person name="Hall N."/>
            <person name="Watson M."/>
            <person name="Adriaenssens E.M."/>
            <person name="Foster-Nyarko E."/>
            <person name="Jarju S."/>
            <person name="Secka A."/>
            <person name="Antonio M."/>
            <person name="Oren A."/>
            <person name="Chaudhuri R."/>
            <person name="La Ragione R.M."/>
            <person name="Hildebrand F."/>
            <person name="Pallen M.J."/>
        </authorList>
    </citation>
    <scope>NUCLEOTIDE SEQUENCE [LARGE SCALE GENOMIC DNA]</scope>
    <source>
        <strain evidence="8 9">Sa3CUA8</strain>
    </source>
</reference>
<comment type="similarity">
    <text evidence="2">Belongs to the bacterial solute-binding protein 8 family.</text>
</comment>
<dbReference type="PROSITE" id="PS50983">
    <property type="entry name" value="FE_B12_PBP"/>
    <property type="match status" value="1"/>
</dbReference>
<organism evidence="8 9">
    <name type="scientific">Sporosarcina gallistercoris</name>
    <dbReference type="NCBI Taxonomy" id="2762245"/>
    <lineage>
        <taxon>Bacteria</taxon>
        <taxon>Bacillati</taxon>
        <taxon>Bacillota</taxon>
        <taxon>Bacilli</taxon>
        <taxon>Bacillales</taxon>
        <taxon>Caryophanaceae</taxon>
        <taxon>Sporosarcina</taxon>
    </lineage>
</organism>
<evidence type="ECO:0000259" key="7">
    <source>
        <dbReference type="PROSITE" id="PS50983"/>
    </source>
</evidence>
<evidence type="ECO:0000313" key="8">
    <source>
        <dbReference type="EMBL" id="MBD7907422.1"/>
    </source>
</evidence>
<dbReference type="PROSITE" id="PS51257">
    <property type="entry name" value="PROKAR_LIPOPROTEIN"/>
    <property type="match status" value="1"/>
</dbReference>
<dbReference type="InterPro" id="IPR033870">
    <property type="entry name" value="FatB"/>
</dbReference>
<keyword evidence="3" id="KW-0813">Transport</keyword>
<dbReference type="EMBL" id="JACSQY010000002">
    <property type="protein sequence ID" value="MBD7907422.1"/>
    <property type="molecule type" value="Genomic_DNA"/>
</dbReference>
<dbReference type="InterPro" id="IPR051313">
    <property type="entry name" value="Bact_iron-sidero_bind"/>
</dbReference>
<name>A0ABR8PGX4_9BACL</name>
<dbReference type="CDD" id="cd01140">
    <property type="entry name" value="FatB"/>
    <property type="match status" value="1"/>
</dbReference>
<proteinExistence type="inferred from homology"/>
<gene>
    <name evidence="8" type="ORF">H9659_03620</name>
</gene>
<dbReference type="Gene3D" id="3.40.50.1980">
    <property type="entry name" value="Nitrogenase molybdenum iron protein domain"/>
    <property type="match status" value="2"/>
</dbReference>
<dbReference type="RefSeq" id="WP_191688594.1">
    <property type="nucleotide sequence ID" value="NZ_JACSQY010000002.1"/>
</dbReference>
<dbReference type="SUPFAM" id="SSF53807">
    <property type="entry name" value="Helical backbone' metal receptor"/>
    <property type="match status" value="1"/>
</dbReference>
<feature type="signal peptide" evidence="6">
    <location>
        <begin position="1"/>
        <end position="18"/>
    </location>
</feature>
<feature type="region of interest" description="Disordered" evidence="5">
    <location>
        <begin position="25"/>
        <end position="49"/>
    </location>
</feature>
<evidence type="ECO:0000256" key="1">
    <source>
        <dbReference type="ARBA" id="ARBA00004196"/>
    </source>
</evidence>
<dbReference type="InterPro" id="IPR002491">
    <property type="entry name" value="ABC_transptr_periplasmic_BD"/>
</dbReference>
<evidence type="ECO:0000256" key="2">
    <source>
        <dbReference type="ARBA" id="ARBA00008814"/>
    </source>
</evidence>
<dbReference type="Proteomes" id="UP000659496">
    <property type="component" value="Unassembled WGS sequence"/>
</dbReference>
<evidence type="ECO:0000313" key="9">
    <source>
        <dbReference type="Proteomes" id="UP000659496"/>
    </source>
</evidence>
<evidence type="ECO:0000256" key="4">
    <source>
        <dbReference type="ARBA" id="ARBA00022729"/>
    </source>
</evidence>
<feature type="compositionally biased region" description="Low complexity" evidence="5">
    <location>
        <begin position="31"/>
        <end position="45"/>
    </location>
</feature>
<accession>A0ABR8PGX4</accession>
<keyword evidence="9" id="KW-1185">Reference proteome</keyword>
<evidence type="ECO:0000256" key="5">
    <source>
        <dbReference type="SAM" id="MobiDB-lite"/>
    </source>
</evidence>
<comment type="subcellular location">
    <subcellularLocation>
        <location evidence="1">Cell envelope</location>
    </subcellularLocation>
</comment>
<feature type="domain" description="Fe/B12 periplasmic-binding" evidence="7">
    <location>
        <begin position="68"/>
        <end position="325"/>
    </location>
</feature>
<evidence type="ECO:0000256" key="3">
    <source>
        <dbReference type="ARBA" id="ARBA00022448"/>
    </source>
</evidence>
<sequence>MKKLTVLIMAFALMLVLAACGSKDEDKKPEANGAGSDNSSESNDSAETKEMTFKHELGEATLEGTPKTVAVFDFGVLDTLDELGVEVAGVPQATVPSYLEKYASDEYTNLGSLKEPDFEALHAMKPDVIFISGRQAELYDQFAEIAPTVYMAIDNTKYMESFKNNMDILAQIFDKEDEMKTELADVDKLVEDIHSKASEIDSKALIVLATEGKVSAYGPSSRFGLIHDVFGFTPADEGIETSTHGQNITFEYILETNPDILFVIDRDAAIGDGANAKKTVENDLVKKTNAFKNDKIVYLNGEYWYLSGGGLKSMKEMIKEVEAGL</sequence>
<dbReference type="PANTHER" id="PTHR30532">
    <property type="entry name" value="IRON III DICITRATE-BINDING PERIPLASMIC PROTEIN"/>
    <property type="match status" value="1"/>
</dbReference>